<dbReference type="Proteomes" id="UP000193498">
    <property type="component" value="Unassembled WGS sequence"/>
</dbReference>
<name>A0A1Y1Z985_9FUNG</name>
<dbReference type="SUPFAM" id="SSF55718">
    <property type="entry name" value="SCP-like"/>
    <property type="match status" value="1"/>
</dbReference>
<dbReference type="EMBL" id="MCFE01000013">
    <property type="protein sequence ID" value="ORY06828.1"/>
    <property type="molecule type" value="Genomic_DNA"/>
</dbReference>
<sequence>VVVDGFQASNVFKQIEAGMKASSPQQRKDNVQKVKGVFQIDIKNAEGKQQSWTLDMKNGEGSLSLGAIKPPKKADVVITVNDQDFVDMSSGKLNGQKAFMQGKLKFKGSMMLATKLDTVLK</sequence>
<dbReference type="PANTHER" id="PTHR10094:SF25">
    <property type="entry name" value="SCP2 STEROL-BINDING DOMAIN-CONTAINING PROTEIN 1"/>
    <property type="match status" value="1"/>
</dbReference>
<dbReference type="InterPro" id="IPR003033">
    <property type="entry name" value="SCP2_sterol-bd_dom"/>
</dbReference>
<feature type="domain" description="SCP2" evidence="1">
    <location>
        <begin position="18"/>
        <end position="121"/>
    </location>
</feature>
<organism evidence="2 3">
    <name type="scientific">Basidiobolus meristosporus CBS 931.73</name>
    <dbReference type="NCBI Taxonomy" id="1314790"/>
    <lineage>
        <taxon>Eukaryota</taxon>
        <taxon>Fungi</taxon>
        <taxon>Fungi incertae sedis</taxon>
        <taxon>Zoopagomycota</taxon>
        <taxon>Entomophthoromycotina</taxon>
        <taxon>Basidiobolomycetes</taxon>
        <taxon>Basidiobolales</taxon>
        <taxon>Basidiobolaceae</taxon>
        <taxon>Basidiobolus</taxon>
    </lineage>
</organism>
<evidence type="ECO:0000313" key="2">
    <source>
        <dbReference type="EMBL" id="ORY06828.1"/>
    </source>
</evidence>
<dbReference type="OrthoDB" id="10265837at2759"/>
<reference evidence="2 3" key="1">
    <citation type="submission" date="2016-07" db="EMBL/GenBank/DDBJ databases">
        <title>Pervasive Adenine N6-methylation of Active Genes in Fungi.</title>
        <authorList>
            <consortium name="DOE Joint Genome Institute"/>
            <person name="Mondo S.J."/>
            <person name="Dannebaum R.O."/>
            <person name="Kuo R.C."/>
            <person name="Labutti K."/>
            <person name="Haridas S."/>
            <person name="Kuo A."/>
            <person name="Salamov A."/>
            <person name="Ahrendt S.R."/>
            <person name="Lipzen A."/>
            <person name="Sullivan W."/>
            <person name="Andreopoulos W.B."/>
            <person name="Clum A."/>
            <person name="Lindquist E."/>
            <person name="Daum C."/>
            <person name="Ramamoorthy G.K."/>
            <person name="Gryganskyi A."/>
            <person name="Culley D."/>
            <person name="Magnuson J.K."/>
            <person name="James T.Y."/>
            <person name="O'Malley M.A."/>
            <person name="Stajich J.E."/>
            <person name="Spatafora J.W."/>
            <person name="Visel A."/>
            <person name="Grigoriev I.V."/>
        </authorList>
    </citation>
    <scope>NUCLEOTIDE SEQUENCE [LARGE SCALE GENOMIC DNA]</scope>
    <source>
        <strain evidence="2 3">CBS 931.73</strain>
    </source>
</reference>
<evidence type="ECO:0000259" key="1">
    <source>
        <dbReference type="Pfam" id="PF02036"/>
    </source>
</evidence>
<accession>A0A1Y1Z985</accession>
<dbReference type="AlphaFoldDB" id="A0A1Y1Z985"/>
<gene>
    <name evidence="2" type="ORF">K493DRAFT_200002</name>
</gene>
<dbReference type="Pfam" id="PF02036">
    <property type="entry name" value="SCP2"/>
    <property type="match status" value="1"/>
</dbReference>
<dbReference type="PANTHER" id="PTHR10094">
    <property type="entry name" value="STEROL CARRIER PROTEIN 2 SCP-2 FAMILY PROTEIN"/>
    <property type="match status" value="1"/>
</dbReference>
<dbReference type="GO" id="GO:0005829">
    <property type="term" value="C:cytosol"/>
    <property type="evidence" value="ECO:0007669"/>
    <property type="project" value="TreeGrafter"/>
</dbReference>
<comment type="caution">
    <text evidence="2">The sequence shown here is derived from an EMBL/GenBank/DDBJ whole genome shotgun (WGS) entry which is preliminary data.</text>
</comment>
<dbReference type="InParanoid" id="A0A1Y1Z985"/>
<dbReference type="FunFam" id="3.30.1050.10:FF:000001">
    <property type="entry name" value="Putative Non-specific lipid-transfer protein"/>
    <property type="match status" value="1"/>
</dbReference>
<feature type="non-terminal residue" evidence="2">
    <location>
        <position position="1"/>
    </location>
</feature>
<dbReference type="STRING" id="1314790.A0A1Y1Z985"/>
<feature type="non-terminal residue" evidence="2">
    <location>
        <position position="121"/>
    </location>
</feature>
<proteinExistence type="predicted"/>
<protein>
    <submittedName>
        <fullName evidence="2">Sterol-binding-like protein</fullName>
    </submittedName>
</protein>
<dbReference type="InterPro" id="IPR036527">
    <property type="entry name" value="SCP2_sterol-bd_dom_sf"/>
</dbReference>
<dbReference type="Gene3D" id="3.30.1050.10">
    <property type="entry name" value="SCP2 sterol-binding domain"/>
    <property type="match status" value="1"/>
</dbReference>
<keyword evidence="3" id="KW-1185">Reference proteome</keyword>
<evidence type="ECO:0000313" key="3">
    <source>
        <dbReference type="Proteomes" id="UP000193498"/>
    </source>
</evidence>